<organism evidence="2 3">
    <name type="scientific">Mucilaginibacter polytrichastri</name>
    <dbReference type="NCBI Taxonomy" id="1302689"/>
    <lineage>
        <taxon>Bacteria</taxon>
        <taxon>Pseudomonadati</taxon>
        <taxon>Bacteroidota</taxon>
        <taxon>Sphingobacteriia</taxon>
        <taxon>Sphingobacteriales</taxon>
        <taxon>Sphingobacteriaceae</taxon>
        <taxon>Mucilaginibacter</taxon>
    </lineage>
</organism>
<evidence type="ECO:0000259" key="1">
    <source>
        <dbReference type="Pfam" id="PF02589"/>
    </source>
</evidence>
<sequence length="201" mass="21845">MSSRAEILALVDKNQPSHVDAPIIDMLATVNQSPEIILNTFCTSATNIGSQIIFIDSLDDIEGHVQQRIISPLRVVSPIPELKTFAEDSSVLNEANPHSLENVELAILKAEFGVAENGALWLTEQQMGNRVLPFITQHLALIVDATAIVADMHAAYKRTENADYGFATFISGPSKTADIEQSLVLGAHGSRSLIIFILKQV</sequence>
<dbReference type="EMBL" id="MPPL01000001">
    <property type="protein sequence ID" value="OKS86301.1"/>
    <property type="molecule type" value="Genomic_DNA"/>
</dbReference>
<protein>
    <recommendedName>
        <fullName evidence="1">LUD domain-containing protein</fullName>
    </recommendedName>
</protein>
<dbReference type="Gene3D" id="3.40.50.10420">
    <property type="entry name" value="NagB/RpiA/CoA transferase-like"/>
    <property type="match status" value="1"/>
</dbReference>
<dbReference type="RefSeq" id="WP_074489011.1">
    <property type="nucleotide sequence ID" value="NZ_FPAM01000013.1"/>
</dbReference>
<accession>A0A1Q5ZX24</accession>
<dbReference type="STRING" id="1302689.RG47T_1753"/>
<evidence type="ECO:0000313" key="3">
    <source>
        <dbReference type="Proteomes" id="UP000186720"/>
    </source>
</evidence>
<keyword evidence="3" id="KW-1185">Reference proteome</keyword>
<dbReference type="InterPro" id="IPR024185">
    <property type="entry name" value="FTHF_cligase-like_sf"/>
</dbReference>
<evidence type="ECO:0000313" key="2">
    <source>
        <dbReference type="EMBL" id="OKS86301.1"/>
    </source>
</evidence>
<feature type="domain" description="LUD" evidence="1">
    <location>
        <begin position="82"/>
        <end position="197"/>
    </location>
</feature>
<dbReference type="Pfam" id="PF02589">
    <property type="entry name" value="LUD_dom"/>
    <property type="match status" value="1"/>
</dbReference>
<comment type="caution">
    <text evidence="2">The sequence shown here is derived from an EMBL/GenBank/DDBJ whole genome shotgun (WGS) entry which is preliminary data.</text>
</comment>
<dbReference type="InterPro" id="IPR037171">
    <property type="entry name" value="NagB/RpiA_transferase-like"/>
</dbReference>
<reference evidence="2 3" key="1">
    <citation type="submission" date="2016-11" db="EMBL/GenBank/DDBJ databases">
        <title>Whole Genome Sequencing of Mucilaginibacter polytrichastri RG4-7(T) isolated from the moss sample.</title>
        <authorList>
            <person name="Li Y."/>
        </authorList>
    </citation>
    <scope>NUCLEOTIDE SEQUENCE [LARGE SCALE GENOMIC DNA]</scope>
    <source>
        <strain evidence="2 3">RG4-7</strain>
    </source>
</reference>
<name>A0A1Q5ZX24_9SPHI</name>
<dbReference type="SUPFAM" id="SSF100950">
    <property type="entry name" value="NagB/RpiA/CoA transferase-like"/>
    <property type="match status" value="1"/>
</dbReference>
<dbReference type="PANTHER" id="PTHR43682">
    <property type="entry name" value="LACTATE UTILIZATION PROTEIN C"/>
    <property type="match status" value="1"/>
</dbReference>
<dbReference type="InterPro" id="IPR003741">
    <property type="entry name" value="LUD_dom"/>
</dbReference>
<dbReference type="PANTHER" id="PTHR43682:SF1">
    <property type="entry name" value="LACTATE UTILIZATION PROTEIN C"/>
    <property type="match status" value="1"/>
</dbReference>
<proteinExistence type="predicted"/>
<dbReference type="Proteomes" id="UP000186720">
    <property type="component" value="Unassembled WGS sequence"/>
</dbReference>
<gene>
    <name evidence="2" type="ORF">RG47T_1753</name>
</gene>
<dbReference type="AlphaFoldDB" id="A0A1Q5ZX24"/>
<dbReference type="OrthoDB" id="9794157at2"/>